<keyword evidence="1" id="KW-1133">Transmembrane helix</keyword>
<keyword evidence="2" id="KW-1185">Reference proteome</keyword>
<feature type="transmembrane region" description="Helical" evidence="1">
    <location>
        <begin position="134"/>
        <end position="154"/>
    </location>
</feature>
<dbReference type="Proteomes" id="UP000694924">
    <property type="component" value="Unplaced"/>
</dbReference>
<keyword evidence="1" id="KW-0472">Membrane</keyword>
<gene>
    <name evidence="3" type="primary">LOC107074289</name>
</gene>
<evidence type="ECO:0000313" key="3">
    <source>
        <dbReference type="RefSeq" id="XP_015191052.1"/>
    </source>
</evidence>
<protein>
    <submittedName>
        <fullName evidence="3">Uncharacterized protein LOC107074289</fullName>
    </submittedName>
</protein>
<evidence type="ECO:0000256" key="1">
    <source>
        <dbReference type="SAM" id="Phobius"/>
    </source>
</evidence>
<organism evidence="2 3">
    <name type="scientific">Polistes dominula</name>
    <name type="common">European paper wasp</name>
    <name type="synonym">Vespa dominula</name>
    <dbReference type="NCBI Taxonomy" id="743375"/>
    <lineage>
        <taxon>Eukaryota</taxon>
        <taxon>Metazoa</taxon>
        <taxon>Ecdysozoa</taxon>
        <taxon>Arthropoda</taxon>
        <taxon>Hexapoda</taxon>
        <taxon>Insecta</taxon>
        <taxon>Pterygota</taxon>
        <taxon>Neoptera</taxon>
        <taxon>Endopterygota</taxon>
        <taxon>Hymenoptera</taxon>
        <taxon>Apocrita</taxon>
        <taxon>Aculeata</taxon>
        <taxon>Vespoidea</taxon>
        <taxon>Vespidae</taxon>
        <taxon>Polistinae</taxon>
        <taxon>Polistini</taxon>
        <taxon>Polistes</taxon>
    </lineage>
</organism>
<dbReference type="GeneID" id="107074289"/>
<sequence length="242" mass="28042">MNVKDKNLVNSGLYINVQDDLAKKHVSKIETLYVIIICFTTNFLSFINVEAGTRATLDNLAPKSAAFNALFRRNYNLKITILAANVITGLIATVMVAIGEKYSIPYFYLPWLVNTINGIGFYEGPILINLAYTLFPNLGIPTGLFIFMMLLLYVEEICVWNEVFTSFKRCWFNYSKKKHVIIENKENNISKNNEKILPEENVKKNPNRLIDKLKYQRRSFDSYNKSNNPFYINSFLKKQFRS</sequence>
<feature type="transmembrane region" description="Helical" evidence="1">
    <location>
        <begin position="104"/>
        <end position="122"/>
    </location>
</feature>
<dbReference type="RefSeq" id="XP_015191052.1">
    <property type="nucleotide sequence ID" value="XM_015335566.1"/>
</dbReference>
<feature type="transmembrane region" description="Helical" evidence="1">
    <location>
        <begin position="31"/>
        <end position="49"/>
    </location>
</feature>
<evidence type="ECO:0000313" key="2">
    <source>
        <dbReference type="Proteomes" id="UP000694924"/>
    </source>
</evidence>
<proteinExistence type="predicted"/>
<keyword evidence="1" id="KW-0812">Transmembrane</keyword>
<reference evidence="3" key="1">
    <citation type="submission" date="2025-08" db="UniProtKB">
        <authorList>
            <consortium name="RefSeq"/>
        </authorList>
    </citation>
    <scope>IDENTIFICATION</scope>
    <source>
        <tissue evidence="3">Whole body</tissue>
    </source>
</reference>
<feature type="transmembrane region" description="Helical" evidence="1">
    <location>
        <begin position="79"/>
        <end position="98"/>
    </location>
</feature>
<accession>A0ABM1JF14</accession>
<name>A0ABM1JF14_POLDO</name>